<accession>Q8W2V9</accession>
<sequence length="91" mass="8709">MAVGGPTGVGGGVARHWAAPALTADGERGPTAIGAAQAAVSGDVERASGTKGVAAGGGSAPASRLPQLNPNSSWAVTIGFGPKRLAGPNFF</sequence>
<dbReference type="EMBL" id="DP000086">
    <property type="protein sequence ID" value="AAP53281.1"/>
    <property type="molecule type" value="Genomic_DNA"/>
</dbReference>
<accession>A0A5S6RBL6</accession>
<accession>Q7XFE5</accession>
<protein>
    <submittedName>
        <fullName evidence="1">Uncharacterized protein</fullName>
    </submittedName>
</protein>
<reference evidence="1" key="3">
    <citation type="submission" date="2006-07" db="EMBL/GenBank/DDBJ databases">
        <authorList>
            <person name="Buell R."/>
        </authorList>
    </citation>
    <scope>NUCLEOTIDE SEQUENCE</scope>
</reference>
<evidence type="ECO:0000313" key="1">
    <source>
        <dbReference type="EMBL" id="AAP53281.1"/>
    </source>
</evidence>
<gene>
    <name evidence="1" type="ordered locus">LOC_Os10g21500</name>
</gene>
<proteinExistence type="predicted"/>
<dbReference type="AlphaFoldDB" id="A0A5S6RBL6"/>
<name>A0A5S6RBL6_ORYSJ</name>
<reference evidence="1" key="2">
    <citation type="submission" date="2003-05" db="EMBL/GenBank/DDBJ databases">
        <authorList>
            <person name="Buell C.R."/>
            <person name="Wing R.A."/>
            <person name="McCombie W.R."/>
            <person name="Messing J."/>
            <person name="Yuan Q."/>
            <person name="Ouyang S."/>
        </authorList>
    </citation>
    <scope>NUCLEOTIDE SEQUENCE</scope>
</reference>
<reference evidence="1" key="1">
    <citation type="journal article" date="2003" name="Science">
        <title>In-depth view of structure, activity, and evolution of rice chromosome 10.</title>
        <authorList>
            <consortium name="Rice Chromosome 10 Sequencing Consortium"/>
        </authorList>
    </citation>
    <scope>NUCLEOTIDE SEQUENCE [LARGE SCALE GENOMIC DNA]</scope>
</reference>
<organism evidence="1">
    <name type="scientific">Oryza sativa subsp. japonica</name>
    <name type="common">Rice</name>
    <dbReference type="NCBI Taxonomy" id="39947"/>
    <lineage>
        <taxon>Eukaryota</taxon>
        <taxon>Viridiplantae</taxon>
        <taxon>Streptophyta</taxon>
        <taxon>Embryophyta</taxon>
        <taxon>Tracheophyta</taxon>
        <taxon>Spermatophyta</taxon>
        <taxon>Magnoliopsida</taxon>
        <taxon>Liliopsida</taxon>
        <taxon>Poales</taxon>
        <taxon>Poaceae</taxon>
        <taxon>BOP clade</taxon>
        <taxon>Oryzoideae</taxon>
        <taxon>Oryzeae</taxon>
        <taxon>Oryzinae</taxon>
        <taxon>Oryza</taxon>
        <taxon>Oryza sativa</taxon>
    </lineage>
</organism>